<evidence type="ECO:0000313" key="8">
    <source>
        <dbReference type="Proteomes" id="UP000183365"/>
    </source>
</evidence>
<sequence length="903" mass="106310">MRYQFLGHKIHRSYASRRLVSSIIVVLLFIIGLLTINFNNSTFSINHPKDSKYKHIVDIVFKLIDNNEHLKTHDLTEDLFNHQFIPFRDINNDLVLDQINNHTPYDMNPNLYWAILLEQILHDPNNITFAWYDFVENKQYNNLLRIHHNNFENVRVSCKTVNFKSIPKDILDLDDSLIPSNTFLPSTLRTTGVFIKDLINRYTSSSFLIKNKNGQYDPHQVCIDQDHKLNVFYKEAMDHLHNVRFYLSPFLQTELKSNVRPEVYGLQATSYVINNQQDPLGLILLKFFDYNNEIYQCGIKYFDVKKKGNNSPLMGENFDTLGIYEQFKDKISLNQEDLLSKFNTLEFDLNENEPLTPLEVSKDRFIFNIKSTIQRLESKDSLTKSQTNYLESLKYYSQIHYSQATKHFDEPGSILQFRGKGNHYDSLFFHTHRLEENPQLKQASIHNLLLTLQNLVKSMGLIGWISHGNLLSWSYNGLNFPWDEDVDYQMPIQDLHKLAELANNTIILQDPQYGNGKYFLNVGNLLGRTHGNGKNNIDARLIDVDTGLYIDITGLSYNGEVVSEKQYDLLFDFFKSNKDHVATWLEEGNDFQDDSTTDIDKLGSKVYLNKLSRNVVIDKKERQNMIKKCKETLVKENTHKRKIWEYVPKDSSTINEDDQRVYDLIHAYLYDITYQQRLFLNMKMDLVTCKNRHFSKIADLQSLKPTFFQRIPVHVPTGYYSLLTQEYRSINNENQIHDEFLEYQKYVYLPILKTWIDKQSAASFLNLPHKIFNDGDYTNDDNCINLSDESINNLNLEQSELLLVNMCDINGHRFNNILTISDIVEQYDQKKYRYLELESELNDESSDYFSTQKSTLKPQHQFHIDPYILNNLYEKYFETDRPFEKEVCLKNVFNVIPYMEDIQ</sequence>
<feature type="domain" description="LicD/FKTN/FKRP nucleotidyltransferase" evidence="6">
    <location>
        <begin position="457"/>
        <end position="728"/>
    </location>
</feature>
<evidence type="ECO:0000256" key="5">
    <source>
        <dbReference type="SAM" id="Phobius"/>
    </source>
</evidence>
<dbReference type="EMBL" id="FQNF01000002">
    <property type="protein sequence ID" value="SGZ37926.1"/>
    <property type="molecule type" value="Genomic_DNA"/>
</dbReference>
<gene>
    <name evidence="7" type="ORF">HGUI_00126</name>
</gene>
<dbReference type="InterPro" id="IPR007074">
    <property type="entry name" value="LicD/FKTN/FKRP_NTP_transf"/>
</dbReference>
<name>A0A1L0FE90_9ASCO</name>
<protein>
    <recommendedName>
        <fullName evidence="6">LicD/FKTN/FKRP nucleotidyltransferase domain-containing protein</fullName>
    </recommendedName>
</protein>
<keyword evidence="2 5" id="KW-0812">Transmembrane</keyword>
<organism evidence="7 8">
    <name type="scientific">Hanseniaspora guilliermondii</name>
    <dbReference type="NCBI Taxonomy" id="56406"/>
    <lineage>
        <taxon>Eukaryota</taxon>
        <taxon>Fungi</taxon>
        <taxon>Dikarya</taxon>
        <taxon>Ascomycota</taxon>
        <taxon>Saccharomycotina</taxon>
        <taxon>Saccharomycetes</taxon>
        <taxon>Saccharomycodales</taxon>
        <taxon>Saccharomycodaceae</taxon>
        <taxon>Hanseniaspora</taxon>
    </lineage>
</organism>
<accession>A0A1L0FE90</accession>
<keyword evidence="8" id="KW-1185">Reference proteome</keyword>
<evidence type="ECO:0000256" key="2">
    <source>
        <dbReference type="ARBA" id="ARBA00022692"/>
    </source>
</evidence>
<keyword evidence="4 5" id="KW-0472">Membrane</keyword>
<feature type="transmembrane region" description="Helical" evidence="5">
    <location>
        <begin position="20"/>
        <end position="38"/>
    </location>
</feature>
<keyword evidence="3 5" id="KW-1133">Transmembrane helix</keyword>
<evidence type="ECO:0000313" key="7">
    <source>
        <dbReference type="EMBL" id="SGZ37926.1"/>
    </source>
</evidence>
<dbReference type="VEuPathDB" id="FungiDB:HGUI_00126"/>
<proteinExistence type="predicted"/>
<evidence type="ECO:0000256" key="3">
    <source>
        <dbReference type="ARBA" id="ARBA00022989"/>
    </source>
</evidence>
<evidence type="ECO:0000256" key="1">
    <source>
        <dbReference type="ARBA" id="ARBA00004167"/>
    </source>
</evidence>
<evidence type="ECO:0000259" key="6">
    <source>
        <dbReference type="Pfam" id="PF04991"/>
    </source>
</evidence>
<evidence type="ECO:0000256" key="4">
    <source>
        <dbReference type="ARBA" id="ARBA00023136"/>
    </source>
</evidence>
<dbReference type="PANTHER" id="PTHR15407:SF28">
    <property type="entry name" value="RIBITOL-5-PHOSPHATE TRANSFERASE FKTN"/>
    <property type="match status" value="1"/>
</dbReference>
<reference evidence="8" key="1">
    <citation type="submission" date="2016-11" db="EMBL/GenBank/DDBJ databases">
        <authorList>
            <person name="Guldener U."/>
        </authorList>
    </citation>
    <scope>NUCLEOTIDE SEQUENCE [LARGE SCALE GENOMIC DNA]</scope>
</reference>
<dbReference type="GO" id="GO:0016020">
    <property type="term" value="C:membrane"/>
    <property type="evidence" value="ECO:0007669"/>
    <property type="project" value="UniProtKB-SubCell"/>
</dbReference>
<dbReference type="Pfam" id="PF04991">
    <property type="entry name" value="LicD"/>
    <property type="match status" value="1"/>
</dbReference>
<comment type="subcellular location">
    <subcellularLocation>
        <location evidence="1">Membrane</location>
        <topology evidence="1">Single-pass membrane protein</topology>
    </subcellularLocation>
</comment>
<dbReference type="InterPro" id="IPR009644">
    <property type="entry name" value="FKTN/MNN4/W02B3.4-1"/>
</dbReference>
<dbReference type="AlphaFoldDB" id="A0A1L0FE90"/>
<dbReference type="Proteomes" id="UP000183365">
    <property type="component" value="Unassembled WGS sequence"/>
</dbReference>
<dbReference type="GO" id="GO:0009100">
    <property type="term" value="P:glycoprotein metabolic process"/>
    <property type="evidence" value="ECO:0007669"/>
    <property type="project" value="UniProtKB-ARBA"/>
</dbReference>
<dbReference type="PANTHER" id="PTHR15407">
    <property type="entry name" value="FUKUTIN-RELATED"/>
    <property type="match status" value="1"/>
</dbReference>
<dbReference type="OrthoDB" id="3971919at2759"/>